<evidence type="ECO:0008006" key="3">
    <source>
        <dbReference type="Google" id="ProtNLM"/>
    </source>
</evidence>
<dbReference type="PROSITE" id="PS51257">
    <property type="entry name" value="PROKAR_LIPOPROTEIN"/>
    <property type="match status" value="1"/>
</dbReference>
<gene>
    <name evidence="1" type="ORF">SAMN04488238_11041</name>
</gene>
<proteinExistence type="predicted"/>
<sequence length="177" mass="18693">MGFMRMQGVFGVVTVLAACHMQPVASDTRGSMASDPAILPPAITTRTPPMRPDPAVSRPVLSLTCDAATGPAAGICDQMQAALMQAAPGCRVVQVSKALLTHGAQDGSPQDGGGAVRLQILQMDAQGLSARLSWRQDDTWQQGPDLTLNVLDTPLRAGMLDRFVQDLVQVTALPFKD</sequence>
<evidence type="ECO:0000313" key="2">
    <source>
        <dbReference type="Proteomes" id="UP000198539"/>
    </source>
</evidence>
<protein>
    <recommendedName>
        <fullName evidence="3">Lipoprotein</fullName>
    </recommendedName>
</protein>
<dbReference type="EMBL" id="FNOM01000010">
    <property type="protein sequence ID" value="SDX57140.1"/>
    <property type="molecule type" value="Genomic_DNA"/>
</dbReference>
<reference evidence="1 2" key="1">
    <citation type="submission" date="2016-10" db="EMBL/GenBank/DDBJ databases">
        <authorList>
            <person name="de Groot N.N."/>
        </authorList>
    </citation>
    <scope>NUCLEOTIDE SEQUENCE [LARGE SCALE GENOMIC DNA]</scope>
    <source>
        <strain evidence="1 2">CGMCC 1.8894</strain>
    </source>
</reference>
<dbReference type="RefSeq" id="WP_092891536.1">
    <property type="nucleotide sequence ID" value="NZ_FNOM01000010.1"/>
</dbReference>
<dbReference type="AlphaFoldDB" id="A0A1H3CSX6"/>
<evidence type="ECO:0000313" key="1">
    <source>
        <dbReference type="EMBL" id="SDX57140.1"/>
    </source>
</evidence>
<name>A0A1H3CSX6_9RHOB</name>
<dbReference type="Proteomes" id="UP000198539">
    <property type="component" value="Unassembled WGS sequence"/>
</dbReference>
<accession>A0A1H3CSX6</accession>
<keyword evidence="2" id="KW-1185">Reference proteome</keyword>
<organism evidence="1 2">
    <name type="scientific">Roseicitreum antarcticum</name>
    <dbReference type="NCBI Taxonomy" id="564137"/>
    <lineage>
        <taxon>Bacteria</taxon>
        <taxon>Pseudomonadati</taxon>
        <taxon>Pseudomonadota</taxon>
        <taxon>Alphaproteobacteria</taxon>
        <taxon>Rhodobacterales</taxon>
        <taxon>Paracoccaceae</taxon>
        <taxon>Roseicitreum</taxon>
    </lineage>
</organism>